<evidence type="ECO:0000256" key="1">
    <source>
        <dbReference type="SAM" id="Phobius"/>
    </source>
</evidence>
<dbReference type="Proteomes" id="UP000614714">
    <property type="component" value="Unassembled WGS sequence"/>
</dbReference>
<keyword evidence="3" id="KW-1185">Reference proteome</keyword>
<sequence>MPRHPAAPKTSPSADAGFTMVEVLVAMVIMAVSLLGLLEVIGTSTVSNVKNQLRDDAVLIGEAQMAELIRLPQSALVPVQTLTVPGRMRGGDKPYAVTREAQRLSTSDSYQFIVKVKWAYKNVTSFHEVRTVRSYKDGK</sequence>
<dbReference type="NCBIfam" id="TIGR02532">
    <property type="entry name" value="IV_pilin_GFxxxE"/>
    <property type="match status" value="1"/>
</dbReference>
<feature type="transmembrane region" description="Helical" evidence="1">
    <location>
        <begin position="20"/>
        <end position="41"/>
    </location>
</feature>
<keyword evidence="1" id="KW-0472">Membrane</keyword>
<gene>
    <name evidence="2" type="ORF">JFN91_02140</name>
</gene>
<reference evidence="2 3" key="1">
    <citation type="submission" date="2020-12" db="EMBL/GenBank/DDBJ databases">
        <title>Geomonas sp. Red421, isolated from paddy soil.</title>
        <authorList>
            <person name="Xu Z."/>
            <person name="Zhang Z."/>
            <person name="Masuda Y."/>
            <person name="Itoh H."/>
            <person name="Senoo K."/>
        </authorList>
    </citation>
    <scope>NUCLEOTIDE SEQUENCE [LARGE SCALE GENOMIC DNA]</scope>
    <source>
        <strain evidence="2 3">Red421</strain>
    </source>
</reference>
<name>A0ABS0Y9N1_9BACT</name>
<evidence type="ECO:0000313" key="3">
    <source>
        <dbReference type="Proteomes" id="UP000614714"/>
    </source>
</evidence>
<protein>
    <submittedName>
        <fullName evidence="2">Prepilin-type N-terminal cleavage/methylation domain-containing protein</fullName>
    </submittedName>
</protein>
<comment type="caution">
    <text evidence="2">The sequence shown here is derived from an EMBL/GenBank/DDBJ whole genome shotgun (WGS) entry which is preliminary data.</text>
</comment>
<dbReference type="EMBL" id="JAEMHL010000001">
    <property type="protein sequence ID" value="MBJ6749005.1"/>
    <property type="molecule type" value="Genomic_DNA"/>
</dbReference>
<dbReference type="Pfam" id="PF07963">
    <property type="entry name" value="N_methyl"/>
    <property type="match status" value="1"/>
</dbReference>
<keyword evidence="1" id="KW-1133">Transmembrane helix</keyword>
<dbReference type="InterPro" id="IPR012902">
    <property type="entry name" value="N_methyl_site"/>
</dbReference>
<organism evidence="2 3">
    <name type="scientific">Geomonas anaerohicana</name>
    <dbReference type="NCBI Taxonomy" id="2798583"/>
    <lineage>
        <taxon>Bacteria</taxon>
        <taxon>Pseudomonadati</taxon>
        <taxon>Thermodesulfobacteriota</taxon>
        <taxon>Desulfuromonadia</taxon>
        <taxon>Geobacterales</taxon>
        <taxon>Geobacteraceae</taxon>
        <taxon>Geomonas</taxon>
    </lineage>
</organism>
<evidence type="ECO:0000313" key="2">
    <source>
        <dbReference type="EMBL" id="MBJ6749005.1"/>
    </source>
</evidence>
<proteinExistence type="predicted"/>
<dbReference type="RefSeq" id="WP_199387562.1">
    <property type="nucleotide sequence ID" value="NZ_JAEMHL010000001.1"/>
</dbReference>
<accession>A0ABS0Y9N1</accession>
<keyword evidence="1" id="KW-0812">Transmembrane</keyword>